<sequence>MSSITHVLTRYATEFVDYTCNHVIMMLAAIEDADPSPSIRLESAHGDDPEIVDPFTLRVKPITRGLRSAIKHLRARGGGEGGGEGGGGLIVSCLHGFRMYFPFYILDRGVGFFLNPIFYSGPARLTLASFAMEFLARMCLATVQMAWVHVIIADRSPRGARSRHTRGLLGYWPSIAPAAALQNALVCVLYTMYLVAVPAGSWAFVSVAGVTQGHLALGGHLRFVVVVLIPAILSLLVTLPARVVFVRVAASMLPEEDVPFVPFDRWFDGKVGPEVGGTGERLGIKDAWTTVARPFWVRCFKITLKALGMEVVVVVAEILVMIGEMFLVQLAGAGF</sequence>
<proteinExistence type="predicted"/>
<evidence type="ECO:0000313" key="1">
    <source>
        <dbReference type="EMBL" id="RAH42635.1"/>
    </source>
</evidence>
<evidence type="ECO:0000313" key="2">
    <source>
        <dbReference type="Proteomes" id="UP000249057"/>
    </source>
</evidence>
<organism evidence="1 2">
    <name type="scientific">Aspergillus brunneoviolaceus CBS 621.78</name>
    <dbReference type="NCBI Taxonomy" id="1450534"/>
    <lineage>
        <taxon>Eukaryota</taxon>
        <taxon>Fungi</taxon>
        <taxon>Dikarya</taxon>
        <taxon>Ascomycota</taxon>
        <taxon>Pezizomycotina</taxon>
        <taxon>Eurotiomycetes</taxon>
        <taxon>Eurotiomycetidae</taxon>
        <taxon>Eurotiales</taxon>
        <taxon>Aspergillaceae</taxon>
        <taxon>Aspergillus</taxon>
        <taxon>Aspergillus subgen. Circumdati</taxon>
    </lineage>
</organism>
<keyword evidence="2" id="KW-1185">Reference proteome</keyword>
<dbReference type="Proteomes" id="UP000249057">
    <property type="component" value="Unassembled WGS sequence"/>
</dbReference>
<gene>
    <name evidence="1" type="ORF">BO95DRAFT_466744</name>
</gene>
<accession>A0ACD1G080</accession>
<dbReference type="EMBL" id="KZ825372">
    <property type="protein sequence ID" value="RAH42635.1"/>
    <property type="molecule type" value="Genomic_DNA"/>
</dbReference>
<reference evidence="1" key="1">
    <citation type="submission" date="2018-02" db="EMBL/GenBank/DDBJ databases">
        <title>The genomes of Aspergillus section Nigri reveals drivers in fungal speciation.</title>
        <authorList>
            <consortium name="DOE Joint Genome Institute"/>
            <person name="Vesth T.C."/>
            <person name="Nybo J."/>
            <person name="Theobald S."/>
            <person name="Brandl J."/>
            <person name="Frisvad J.C."/>
            <person name="Nielsen K.F."/>
            <person name="Lyhne E.K."/>
            <person name="Kogle M.E."/>
            <person name="Kuo A."/>
            <person name="Riley R."/>
            <person name="Clum A."/>
            <person name="Nolan M."/>
            <person name="Lipzen A."/>
            <person name="Salamov A."/>
            <person name="Henrissat B."/>
            <person name="Wiebenga A."/>
            <person name="De vries R.P."/>
            <person name="Grigoriev I.V."/>
            <person name="Mortensen U.H."/>
            <person name="Andersen M.R."/>
            <person name="Baker S.E."/>
        </authorList>
    </citation>
    <scope>NUCLEOTIDE SEQUENCE</scope>
    <source>
        <strain evidence="1">CBS 621.78</strain>
    </source>
</reference>
<protein>
    <submittedName>
        <fullName evidence="1">Uncharacterized protein</fullName>
    </submittedName>
</protein>
<name>A0ACD1G080_9EURO</name>